<evidence type="ECO:0000259" key="1">
    <source>
        <dbReference type="Pfam" id="PF14292"/>
    </source>
</evidence>
<dbReference type="Pfam" id="PF16411">
    <property type="entry name" value="SusF_SusE"/>
    <property type="match status" value="1"/>
</dbReference>
<dbReference type="Pfam" id="PF14292">
    <property type="entry name" value="SusE"/>
    <property type="match status" value="1"/>
</dbReference>
<keyword evidence="4" id="KW-1185">Reference proteome</keyword>
<dbReference type="Gene3D" id="2.60.40.3620">
    <property type="match status" value="2"/>
</dbReference>
<gene>
    <name evidence="3" type="ORF">SAMN05421825_1725</name>
</gene>
<proteinExistence type="predicted"/>
<evidence type="ECO:0000259" key="2">
    <source>
        <dbReference type="Pfam" id="PF16411"/>
    </source>
</evidence>
<evidence type="ECO:0000313" key="3">
    <source>
        <dbReference type="EMBL" id="SDF60783.1"/>
    </source>
</evidence>
<sequence>MKNNIFKHFFLATGLFLGIISCEDREIINIDTQSAPILMDLSTKKLELDSNFPSNPALTVTWNKGEYSVPVEITYQLEISASESFENSKNLGPVVRSQNYSAFTTLEMNNAAKLIGLVPDVAQKMYFRVSSYLGANKDLAQVSNVTNLTITPYLARPIYSYVDLYLIGNATAAGWDNLATNVNLLPMLKTSNSSVYEFTGLFKAGGFKMIKVKGSWDAQFGKGAADGQLSTDGGSGDISIATEGYYKLSVNTSDLTYTLVKIDNPVTTYDAISLYGTATDNVDIQLTKSTFDQHLWKSAQAVSLKTGVVKFRANNSWDVNWGTNSEYFGVGTSGGADIPVSAEWTYNVYFNDSTGHYTLIPTE</sequence>
<accession>A0A1G7MGG9</accession>
<dbReference type="PROSITE" id="PS51257">
    <property type="entry name" value="PROKAR_LIPOPROTEIN"/>
    <property type="match status" value="1"/>
</dbReference>
<dbReference type="AlphaFoldDB" id="A0A1G7MGG9"/>
<name>A0A1G7MGG9_9FLAO</name>
<evidence type="ECO:0000313" key="4">
    <source>
        <dbReference type="Proteomes" id="UP000199203"/>
    </source>
</evidence>
<dbReference type="InterPro" id="IPR032187">
    <property type="entry name" value="SusF/SusE-like_C"/>
</dbReference>
<reference evidence="4" key="1">
    <citation type="submission" date="2016-10" db="EMBL/GenBank/DDBJ databases">
        <authorList>
            <person name="Varghese N."/>
            <person name="Submissions S."/>
        </authorList>
    </citation>
    <scope>NUCLEOTIDE SEQUENCE [LARGE SCALE GENOMIC DNA]</scope>
    <source>
        <strain evidence="4">DSM 19684</strain>
    </source>
</reference>
<dbReference type="GO" id="GO:2001070">
    <property type="term" value="F:starch binding"/>
    <property type="evidence" value="ECO:0007669"/>
    <property type="project" value="InterPro"/>
</dbReference>
<dbReference type="Proteomes" id="UP000199203">
    <property type="component" value="Unassembled WGS sequence"/>
</dbReference>
<dbReference type="InterPro" id="IPR025970">
    <property type="entry name" value="SusE"/>
</dbReference>
<dbReference type="OrthoDB" id="975117at2"/>
<dbReference type="STRING" id="454006.SAMN05421825_1725"/>
<dbReference type="GO" id="GO:0019867">
    <property type="term" value="C:outer membrane"/>
    <property type="evidence" value="ECO:0007669"/>
    <property type="project" value="InterPro"/>
</dbReference>
<protein>
    <submittedName>
        <fullName evidence="3">Uncharacterized protein</fullName>
    </submittedName>
</protein>
<dbReference type="EMBL" id="FNBH01000002">
    <property type="protein sequence ID" value="SDF60783.1"/>
    <property type="molecule type" value="Genomic_DNA"/>
</dbReference>
<organism evidence="3 4">
    <name type="scientific">Epilithonimonas hungarica</name>
    <dbReference type="NCBI Taxonomy" id="454006"/>
    <lineage>
        <taxon>Bacteria</taxon>
        <taxon>Pseudomonadati</taxon>
        <taxon>Bacteroidota</taxon>
        <taxon>Flavobacteriia</taxon>
        <taxon>Flavobacteriales</taxon>
        <taxon>Weeksellaceae</taxon>
        <taxon>Chryseobacterium group</taxon>
        <taxon>Epilithonimonas</taxon>
    </lineage>
</organism>
<feature type="domain" description="SusE outer membrane protein" evidence="1">
    <location>
        <begin position="32"/>
        <end position="129"/>
    </location>
</feature>
<feature type="domain" description="Outer membrane protein SusF/SusE-like C-terminal" evidence="2">
    <location>
        <begin position="164"/>
        <end position="258"/>
    </location>
</feature>
<dbReference type="RefSeq" id="WP_089873090.1">
    <property type="nucleotide sequence ID" value="NZ_FNBH01000002.1"/>
</dbReference>